<evidence type="ECO:0000313" key="3">
    <source>
        <dbReference type="EMBL" id="PVY96009.1"/>
    </source>
</evidence>
<dbReference type="Gene3D" id="3.40.350.10">
    <property type="entry name" value="Creatinase/prolidase N-terminal domain"/>
    <property type="match status" value="1"/>
</dbReference>
<dbReference type="GO" id="GO:0016829">
    <property type="term" value="F:lyase activity"/>
    <property type="evidence" value="ECO:0007669"/>
    <property type="project" value="UniProtKB-KW"/>
</dbReference>
<dbReference type="PANTHER" id="PTHR46112:SF8">
    <property type="entry name" value="CYTOPLASMIC PEPTIDASE PEPQ-RELATED"/>
    <property type="match status" value="1"/>
</dbReference>
<proteinExistence type="predicted"/>
<protein>
    <submittedName>
        <fullName evidence="3">Dimethylsulfoniopropionate lyase DddP</fullName>
    </submittedName>
</protein>
<evidence type="ECO:0000259" key="1">
    <source>
        <dbReference type="Pfam" id="PF00557"/>
    </source>
</evidence>
<dbReference type="SUPFAM" id="SSF53092">
    <property type="entry name" value="Creatinase/prolidase N-terminal domain"/>
    <property type="match status" value="1"/>
</dbReference>
<dbReference type="Gene3D" id="3.90.230.10">
    <property type="entry name" value="Creatinase/methionine aminopeptidase superfamily"/>
    <property type="match status" value="1"/>
</dbReference>
<accession>A0A2U1E8H0</accession>
<keyword evidence="3" id="KW-0456">Lyase</keyword>
<dbReference type="EMBL" id="QEKW01000033">
    <property type="protein sequence ID" value="PVY96009.1"/>
    <property type="molecule type" value="Genomic_DNA"/>
</dbReference>
<dbReference type="Pfam" id="PF00557">
    <property type="entry name" value="Peptidase_M24"/>
    <property type="match status" value="1"/>
</dbReference>
<dbReference type="AlphaFoldDB" id="A0A2U1E8H0"/>
<reference evidence="3 4" key="1">
    <citation type="submission" date="2018-04" db="EMBL/GenBank/DDBJ databases">
        <title>Genomic Encyclopedia of Type Strains, Phase IV (KMG-IV): sequencing the most valuable type-strain genomes for metagenomic binning, comparative biology and taxonomic classification.</title>
        <authorList>
            <person name="Goeker M."/>
        </authorList>
    </citation>
    <scope>NUCLEOTIDE SEQUENCE [LARGE SCALE GENOMIC DNA]</scope>
    <source>
        <strain evidence="3 4">DSM 45771</strain>
    </source>
</reference>
<feature type="domain" description="Creatinase N-terminal" evidence="2">
    <location>
        <begin position="16"/>
        <end position="162"/>
    </location>
</feature>
<dbReference type="CDD" id="cd01066">
    <property type="entry name" value="APP_MetAP"/>
    <property type="match status" value="1"/>
</dbReference>
<dbReference type="InterPro" id="IPR036005">
    <property type="entry name" value="Creatinase/aminopeptidase-like"/>
</dbReference>
<dbReference type="PANTHER" id="PTHR46112">
    <property type="entry name" value="AMINOPEPTIDASE"/>
    <property type="match status" value="1"/>
</dbReference>
<evidence type="ECO:0000313" key="4">
    <source>
        <dbReference type="Proteomes" id="UP000245639"/>
    </source>
</evidence>
<dbReference type="InterPro" id="IPR000587">
    <property type="entry name" value="Creatinase_N"/>
</dbReference>
<dbReference type="InterPro" id="IPR000994">
    <property type="entry name" value="Pept_M24"/>
</dbReference>
<gene>
    <name evidence="3" type="ORF">C8D89_1334</name>
</gene>
<keyword evidence="4" id="KW-1185">Reference proteome</keyword>
<dbReference type="InterPro" id="IPR029149">
    <property type="entry name" value="Creatin/AminoP/Spt16_N"/>
</dbReference>
<dbReference type="InterPro" id="IPR050659">
    <property type="entry name" value="Peptidase_M24B"/>
</dbReference>
<evidence type="ECO:0000259" key="2">
    <source>
        <dbReference type="Pfam" id="PF01321"/>
    </source>
</evidence>
<sequence>MPLIVALDVRALGAGRLARAQEALRAHELAAAVVFDPANVRYVTCDGSYLVANLHCSYRWALVFAEHDPILWEPAESLGLARTRFDGEVRPTTSFTFFGSGGHSAEHARQAMAEVHDELRARGLHRAPVGIDRAEAVVFFALADLGLRLVDAVPVLEVARSVKTDLELAVHRENARLVDVAVRRWLEDLAPGRTECELWARLVAETFATGALHSESRLLSSGPRTNPWMQEASDRVVEDGDPVAFDTDLVGPHGYLTDVSRTYLCGDAAPSAELRDAYRAAHGFVHEAIPEFRAGRTFAELGEQLGPRIPPEYRAQRYPFLAHGCGATDEYPAIVVDGHHAGVLAPGMVISVEAYTGRVGGHVGAKYEEQIVVTDGAPEHLSHAPVESRLL</sequence>
<dbReference type="Proteomes" id="UP000245639">
    <property type="component" value="Unassembled WGS sequence"/>
</dbReference>
<comment type="caution">
    <text evidence="3">The sequence shown here is derived from an EMBL/GenBank/DDBJ whole genome shotgun (WGS) entry which is preliminary data.</text>
</comment>
<feature type="domain" description="Peptidase M24" evidence="1">
    <location>
        <begin position="171"/>
        <end position="375"/>
    </location>
</feature>
<dbReference type="SUPFAM" id="SSF55920">
    <property type="entry name" value="Creatinase/aminopeptidase"/>
    <property type="match status" value="1"/>
</dbReference>
<organism evidence="3 4">
    <name type="scientific">Actinomycetospora cinnamomea</name>
    <dbReference type="NCBI Taxonomy" id="663609"/>
    <lineage>
        <taxon>Bacteria</taxon>
        <taxon>Bacillati</taxon>
        <taxon>Actinomycetota</taxon>
        <taxon>Actinomycetes</taxon>
        <taxon>Pseudonocardiales</taxon>
        <taxon>Pseudonocardiaceae</taxon>
        <taxon>Actinomycetospora</taxon>
    </lineage>
</organism>
<name>A0A2U1E8H0_9PSEU</name>
<dbReference type="Pfam" id="PF01321">
    <property type="entry name" value="Creatinase_N"/>
    <property type="match status" value="1"/>
</dbReference>